<proteinExistence type="inferred from homology"/>
<reference evidence="6 7" key="1">
    <citation type="submission" date="2020-11" db="EMBL/GenBank/DDBJ databases">
        <title>Vibrio nitrifigilis sp. nov., a marine nitrogen-fixing bacterium isolated from the lagoon sediment of an islet inside an atoll.</title>
        <authorList>
            <person name="Wang L.-T."/>
            <person name="Shieh W.Y."/>
        </authorList>
    </citation>
    <scope>NUCLEOTIDE SEQUENCE [LARGE SCALE GENOMIC DNA]</scope>
    <source>
        <strain evidence="6 7">NFV-1</strain>
    </source>
</reference>
<dbReference type="EC" id="3.1.1.-" evidence="6"/>
<evidence type="ECO:0000313" key="7">
    <source>
        <dbReference type="Proteomes" id="UP000597206"/>
    </source>
</evidence>
<dbReference type="NCBIfam" id="NF007758">
    <property type="entry name" value="PRK10439.1"/>
    <property type="match status" value="1"/>
</dbReference>
<evidence type="ECO:0000256" key="1">
    <source>
        <dbReference type="ARBA" id="ARBA00004496"/>
    </source>
</evidence>
<evidence type="ECO:0000256" key="3">
    <source>
        <dbReference type="ARBA" id="ARBA00022801"/>
    </source>
</evidence>
<accession>A0ABS0GB78</accession>
<dbReference type="Gene3D" id="2.60.40.10">
    <property type="entry name" value="Immunoglobulins"/>
    <property type="match status" value="1"/>
</dbReference>
<dbReference type="GO" id="GO:0016787">
    <property type="term" value="F:hydrolase activity"/>
    <property type="evidence" value="ECO:0007669"/>
    <property type="project" value="UniProtKB-KW"/>
</dbReference>
<dbReference type="Proteomes" id="UP000597206">
    <property type="component" value="Unassembled WGS sequence"/>
</dbReference>
<protein>
    <submittedName>
        <fullName evidence="6">Enterochelin esterase</fullName>
        <ecNumber evidence="6">3.1.1.-</ecNumber>
    </submittedName>
</protein>
<feature type="domain" description="Enterochelin esterase N-terminal" evidence="5">
    <location>
        <begin position="53"/>
        <end position="178"/>
    </location>
</feature>
<evidence type="ECO:0000256" key="4">
    <source>
        <dbReference type="ARBA" id="ARBA00024201"/>
    </source>
</evidence>
<dbReference type="InterPro" id="IPR050583">
    <property type="entry name" value="Mycobacterial_A85_antigen"/>
</dbReference>
<keyword evidence="7" id="KW-1185">Reference proteome</keyword>
<organism evidence="6 7">
    <name type="scientific">Vibrio nitrifigilis</name>
    <dbReference type="NCBI Taxonomy" id="2789781"/>
    <lineage>
        <taxon>Bacteria</taxon>
        <taxon>Pseudomonadati</taxon>
        <taxon>Pseudomonadota</taxon>
        <taxon>Gammaproteobacteria</taxon>
        <taxon>Vibrionales</taxon>
        <taxon>Vibrionaceae</taxon>
        <taxon>Vibrio</taxon>
    </lineage>
</organism>
<dbReference type="PANTHER" id="PTHR48098">
    <property type="entry name" value="ENTEROCHELIN ESTERASE-RELATED"/>
    <property type="match status" value="1"/>
</dbReference>
<dbReference type="InterPro" id="IPR014756">
    <property type="entry name" value="Ig_E-set"/>
</dbReference>
<dbReference type="InterPro" id="IPR000801">
    <property type="entry name" value="Esterase-like"/>
</dbReference>
<keyword evidence="3 6" id="KW-0378">Hydrolase</keyword>
<evidence type="ECO:0000259" key="5">
    <source>
        <dbReference type="Pfam" id="PF11806"/>
    </source>
</evidence>
<dbReference type="SUPFAM" id="SSF53474">
    <property type="entry name" value="alpha/beta-Hydrolases"/>
    <property type="match status" value="1"/>
</dbReference>
<dbReference type="EMBL" id="JADPMR010000001">
    <property type="protein sequence ID" value="MBF8999637.1"/>
    <property type="molecule type" value="Genomic_DNA"/>
</dbReference>
<comment type="caution">
    <text evidence="6">The sequence shown here is derived from an EMBL/GenBank/DDBJ whole genome shotgun (WGS) entry which is preliminary data.</text>
</comment>
<evidence type="ECO:0000313" key="6">
    <source>
        <dbReference type="EMBL" id="MBF8999637.1"/>
    </source>
</evidence>
<dbReference type="Gene3D" id="3.40.50.1820">
    <property type="entry name" value="alpha/beta hydrolase"/>
    <property type="match status" value="1"/>
</dbReference>
<dbReference type="InterPro" id="IPR029058">
    <property type="entry name" value="AB_hydrolase_fold"/>
</dbReference>
<dbReference type="InterPro" id="IPR013783">
    <property type="entry name" value="Ig-like_fold"/>
</dbReference>
<comment type="subcellular location">
    <subcellularLocation>
        <location evidence="1">Cytoplasm</location>
    </subcellularLocation>
</comment>
<evidence type="ECO:0000256" key="2">
    <source>
        <dbReference type="ARBA" id="ARBA00022490"/>
    </source>
</evidence>
<dbReference type="RefSeq" id="WP_196122662.1">
    <property type="nucleotide sequence ID" value="NZ_JADPMR010000001.1"/>
</dbReference>
<comment type="similarity">
    <text evidence="4">Belongs to the Fes family.</text>
</comment>
<sequence length="438" mass="50059">MQLSQASSDLPTFIAQYPELNSLPIASEQWWQTAAEIGTPLLVKMTEDLSEACFIWRNTVDYDVAAVYVDIHGITDHHSFNPDTFTRYKETDLYYFCCQLPHAWRGAYAIVPVSELGLQPTYQGPLAEQKQQHRRWLLTTMHQFAVVDPLQKRNLPHCPWGQEFSPYSMPDAPSQPGWQPFDQSGGQLRGQTHLETFNWHSEIMKKSRRVWLYSTAPEGTSDIPLVILQDGDFWAEELPIFSALDDNTHSGYLPPAVYVMIDAINPRHRGEDLPCNPAFWQAIQQELLPIVDTYYSVTKDPLKTVVAGQSYGGLTSMYAALNWPHRFGCVVSSSGSFWWPHRQQIRQTSKDESLPELDAKFVDFIENELDKKAVIRSYLDVGLREKRMVELNKQVADALLQHGQSHTKYVVYDGGHERLCWRGGLMQGLHYVLSGHTD</sequence>
<dbReference type="Pfam" id="PF11806">
    <property type="entry name" value="Enterochelin_N"/>
    <property type="match status" value="1"/>
</dbReference>
<dbReference type="PANTHER" id="PTHR48098:SF3">
    <property type="entry name" value="IRON(III) ENTEROBACTIN ESTERASE"/>
    <property type="match status" value="1"/>
</dbReference>
<dbReference type="SUPFAM" id="SSF81296">
    <property type="entry name" value="E set domains"/>
    <property type="match status" value="1"/>
</dbReference>
<name>A0ABS0GB78_9VIBR</name>
<gene>
    <name evidence="6" type="primary">fes</name>
    <name evidence="6" type="ORF">I1A42_03510</name>
</gene>
<dbReference type="InterPro" id="IPR021764">
    <property type="entry name" value="Enterochelin_esterase_N"/>
</dbReference>
<dbReference type="Pfam" id="PF00756">
    <property type="entry name" value="Esterase"/>
    <property type="match status" value="1"/>
</dbReference>
<keyword evidence="2" id="KW-0963">Cytoplasm</keyword>